<dbReference type="SUPFAM" id="SSF53067">
    <property type="entry name" value="Actin-like ATPase domain"/>
    <property type="match status" value="2"/>
</dbReference>
<name>A0ABR9SDI5_9BURK</name>
<dbReference type="Proteomes" id="UP000715965">
    <property type="component" value="Unassembled WGS sequence"/>
</dbReference>
<sequence length="400" mass="43564">MNHRINAAAIDLGYNIVKVAYPTAAGPGTTVFPATAALLTRGPESVRGLQGLTVEVDRRRFFVGQDAQRCLGGTFSKPAQGDYLNSSQYRALMVGALSSVARGGGAKAGDNLQVACLALGLPVATFRTQCEQMARTWTGVFDVPLDDGTVRIHIEQVSVLPQPLGALARHIANVSGLMMEDEQRELIDEINASNILVLDAGSGALNFLAMRGSWYVDWQRSGSAPHGMAQCARSLARSFGDTAVNSWLLNPCVMHRLDWTIARREPFKMAQIGTVSCQEYWPSMRRVIDHGLDGVAHKVQHFRDCDRVLVTGGGARFYAQRLLERFPTISCTVEVVIDPILSNVFGFYAKADATAVHAALEQGARVACNEAKPSNRLCLSRVRTASEAHLFQSELSPRRH</sequence>
<keyword evidence="3" id="KW-1185">Reference proteome</keyword>
<dbReference type="Gene3D" id="3.30.420.40">
    <property type="match status" value="2"/>
</dbReference>
<dbReference type="Pfam" id="PF17989">
    <property type="entry name" value="ALP_N"/>
    <property type="match status" value="1"/>
</dbReference>
<organism evidence="2 3">
    <name type="scientific">Ramlibacter aquaticus</name>
    <dbReference type="NCBI Taxonomy" id="2780094"/>
    <lineage>
        <taxon>Bacteria</taxon>
        <taxon>Pseudomonadati</taxon>
        <taxon>Pseudomonadota</taxon>
        <taxon>Betaproteobacteria</taxon>
        <taxon>Burkholderiales</taxon>
        <taxon>Comamonadaceae</taxon>
        <taxon>Ramlibacter</taxon>
    </lineage>
</organism>
<dbReference type="EMBL" id="JADDOJ010000016">
    <property type="protein sequence ID" value="MBE7940117.1"/>
    <property type="molecule type" value="Genomic_DNA"/>
</dbReference>
<dbReference type="InterPro" id="IPR043129">
    <property type="entry name" value="ATPase_NBD"/>
</dbReference>
<evidence type="ECO:0000313" key="2">
    <source>
        <dbReference type="EMBL" id="MBE7940117.1"/>
    </source>
</evidence>
<dbReference type="InterPro" id="IPR040607">
    <property type="entry name" value="ALP_N"/>
</dbReference>
<accession>A0ABR9SDI5</accession>
<reference evidence="2 3" key="1">
    <citation type="submission" date="2020-10" db="EMBL/GenBank/DDBJ databases">
        <title>Draft genome of Ramlibacter aquaticus LMG 30558.</title>
        <authorList>
            <person name="Props R."/>
        </authorList>
    </citation>
    <scope>NUCLEOTIDE SEQUENCE [LARGE SCALE GENOMIC DNA]</scope>
    <source>
        <strain evidence="2 3">LMG 30558</strain>
    </source>
</reference>
<evidence type="ECO:0000259" key="1">
    <source>
        <dbReference type="Pfam" id="PF17989"/>
    </source>
</evidence>
<comment type="caution">
    <text evidence="2">The sequence shown here is derived from an EMBL/GenBank/DDBJ whole genome shotgun (WGS) entry which is preliminary data.</text>
</comment>
<evidence type="ECO:0000313" key="3">
    <source>
        <dbReference type="Proteomes" id="UP000715965"/>
    </source>
</evidence>
<dbReference type="RefSeq" id="WP_193779660.1">
    <property type="nucleotide sequence ID" value="NZ_JADDOJ010000016.1"/>
</dbReference>
<feature type="domain" description="Actin-like protein N-terminal" evidence="1">
    <location>
        <begin position="9"/>
        <end position="165"/>
    </location>
</feature>
<protein>
    <submittedName>
        <fullName evidence="2">ParM/StbA family protein</fullName>
    </submittedName>
</protein>
<gene>
    <name evidence="2" type="ORF">IM725_05980</name>
</gene>
<proteinExistence type="predicted"/>